<evidence type="ECO:0000256" key="10">
    <source>
        <dbReference type="RuleBase" id="RU361207"/>
    </source>
</evidence>
<proteinExistence type="inferred from homology"/>
<dbReference type="Proteomes" id="UP000190102">
    <property type="component" value="Unassembled WGS sequence"/>
</dbReference>
<evidence type="ECO:0000256" key="6">
    <source>
        <dbReference type="ARBA" id="ARBA00022679"/>
    </source>
</evidence>
<dbReference type="InterPro" id="IPR003385">
    <property type="entry name" value="Glyco_hydro_77"/>
</dbReference>
<keyword evidence="5 10" id="KW-0328">Glycosyltransferase</keyword>
<dbReference type="STRING" id="115783.SAMN02745119_02718"/>
<dbReference type="NCBIfam" id="NF011080">
    <property type="entry name" value="PRK14508.1-3"/>
    <property type="match status" value="1"/>
</dbReference>
<dbReference type="EC" id="2.4.1.25" evidence="3 10"/>
<dbReference type="PANTHER" id="PTHR32438">
    <property type="entry name" value="4-ALPHA-GLUCANOTRANSFERASE DPE1, CHLOROPLASTIC/AMYLOPLASTIC"/>
    <property type="match status" value="1"/>
</dbReference>
<dbReference type="Gene3D" id="3.20.20.80">
    <property type="entry name" value="Glycosidases"/>
    <property type="match status" value="1"/>
</dbReference>
<comment type="similarity">
    <text evidence="2 10">Belongs to the disproportionating enzyme family.</text>
</comment>
<evidence type="ECO:0000313" key="12">
    <source>
        <dbReference type="Proteomes" id="UP000190102"/>
    </source>
</evidence>
<evidence type="ECO:0000256" key="4">
    <source>
        <dbReference type="ARBA" id="ARBA00020295"/>
    </source>
</evidence>
<gene>
    <name evidence="11" type="ORF">SAMN02745119_02718</name>
</gene>
<dbReference type="RefSeq" id="WP_078790958.1">
    <property type="nucleotide sequence ID" value="NZ_FUWR01000018.1"/>
</dbReference>
<sequence>MTAKRRAGVLLHPTSLPGTDGIGSFGTELLRFLDFLAQSQFSLWQVLPLTPPAAGNSPYSAYSAFAGNHLLIDLQQLVDEGDLLPQAIQNNFPQEHVDFDQVTPWKEALLHKAAENFFNQGQTPRLQEFWHFCDTTYWLHDYALFKALKQHYHNKPWHRWPNELAFRKPAALEQASVKLGPEIGVQKYLQWQFYRQWHQVRGAAKERGIAIIGDLPIFVAHDSADVWCNQDLFLLDDKGKPTVVAGVPPDYFSATGQLWGNPLYDWEAMAQQGYVWWIARFRQMFDLFDQVRIDHFRGFEAAWHVPATAKTAAHGRWVPGPGAVFFDAVKASLGTLSFIAEDLGVITPEVEALRDRYNLPGMKILQFAFDSDAANPYLPHHHLPNSVVYTGTHDNDTTKGWFNALPAKTINRMYDYLGLPGTEPVQDLIRTALMSVAQTAIIPLQDLLELPTEARMNQPGVALGNWSWRYQTEQLTPKLADQYAGVVKLYGRN</sequence>
<dbReference type="GO" id="GO:0005975">
    <property type="term" value="P:carbohydrate metabolic process"/>
    <property type="evidence" value="ECO:0007669"/>
    <property type="project" value="InterPro"/>
</dbReference>
<organism evidence="11 12">
    <name type="scientific">Trichlorobacter thiogenes</name>
    <dbReference type="NCBI Taxonomy" id="115783"/>
    <lineage>
        <taxon>Bacteria</taxon>
        <taxon>Pseudomonadati</taxon>
        <taxon>Thermodesulfobacteriota</taxon>
        <taxon>Desulfuromonadia</taxon>
        <taxon>Geobacterales</taxon>
        <taxon>Geobacteraceae</taxon>
        <taxon>Trichlorobacter</taxon>
    </lineage>
</organism>
<dbReference type="EMBL" id="FUWR01000018">
    <property type="protein sequence ID" value="SKA11772.1"/>
    <property type="molecule type" value="Genomic_DNA"/>
</dbReference>
<accession>A0A1T4R6R2</accession>
<dbReference type="NCBIfam" id="TIGR00217">
    <property type="entry name" value="malQ"/>
    <property type="match status" value="1"/>
</dbReference>
<evidence type="ECO:0000256" key="3">
    <source>
        <dbReference type="ARBA" id="ARBA00012560"/>
    </source>
</evidence>
<dbReference type="SUPFAM" id="SSF51445">
    <property type="entry name" value="(Trans)glycosidases"/>
    <property type="match status" value="1"/>
</dbReference>
<evidence type="ECO:0000256" key="7">
    <source>
        <dbReference type="ARBA" id="ARBA00023277"/>
    </source>
</evidence>
<dbReference type="GO" id="GO:0004134">
    <property type="term" value="F:4-alpha-glucanotransferase activity"/>
    <property type="evidence" value="ECO:0007669"/>
    <property type="project" value="UniProtKB-EC"/>
</dbReference>
<dbReference type="Pfam" id="PF02446">
    <property type="entry name" value="Glyco_hydro_77"/>
    <property type="match status" value="1"/>
</dbReference>
<keyword evidence="6 10" id="KW-0808">Transferase</keyword>
<evidence type="ECO:0000256" key="1">
    <source>
        <dbReference type="ARBA" id="ARBA00000439"/>
    </source>
</evidence>
<dbReference type="AlphaFoldDB" id="A0A1T4R6R2"/>
<evidence type="ECO:0000256" key="2">
    <source>
        <dbReference type="ARBA" id="ARBA00005684"/>
    </source>
</evidence>
<keyword evidence="7 10" id="KW-0119">Carbohydrate metabolism</keyword>
<evidence type="ECO:0000313" key="11">
    <source>
        <dbReference type="EMBL" id="SKA11772.1"/>
    </source>
</evidence>
<comment type="catalytic activity">
    <reaction evidence="1 10">
        <text>Transfers a segment of a (1-&gt;4)-alpha-D-glucan to a new position in an acceptor, which may be glucose or a (1-&gt;4)-alpha-D-glucan.</text>
        <dbReference type="EC" id="2.4.1.25"/>
    </reaction>
</comment>
<name>A0A1T4R6R2_9BACT</name>
<reference evidence="12" key="1">
    <citation type="submission" date="2017-02" db="EMBL/GenBank/DDBJ databases">
        <authorList>
            <person name="Varghese N."/>
            <person name="Submissions S."/>
        </authorList>
    </citation>
    <scope>NUCLEOTIDE SEQUENCE [LARGE SCALE GENOMIC DNA]</scope>
    <source>
        <strain evidence="12">ATCC BAA-34</strain>
    </source>
</reference>
<protein>
    <recommendedName>
        <fullName evidence="4 10">4-alpha-glucanotransferase</fullName>
        <ecNumber evidence="3 10">2.4.1.25</ecNumber>
    </recommendedName>
    <alternativeName>
        <fullName evidence="8 10">Amylomaltase</fullName>
    </alternativeName>
    <alternativeName>
        <fullName evidence="9 10">Disproportionating enzyme</fullName>
    </alternativeName>
</protein>
<dbReference type="NCBIfam" id="NF011079">
    <property type="entry name" value="PRK14508.1-2"/>
    <property type="match status" value="1"/>
</dbReference>
<evidence type="ECO:0000256" key="8">
    <source>
        <dbReference type="ARBA" id="ARBA00031423"/>
    </source>
</evidence>
<dbReference type="PANTHER" id="PTHR32438:SF5">
    <property type="entry name" value="4-ALPHA-GLUCANOTRANSFERASE DPE1, CHLOROPLASTIC_AMYLOPLASTIC"/>
    <property type="match status" value="1"/>
</dbReference>
<dbReference type="OrthoDB" id="9761577at2"/>
<evidence type="ECO:0000256" key="9">
    <source>
        <dbReference type="ARBA" id="ARBA00031501"/>
    </source>
</evidence>
<keyword evidence="12" id="KW-1185">Reference proteome</keyword>
<dbReference type="InterPro" id="IPR017853">
    <property type="entry name" value="GH"/>
</dbReference>
<evidence type="ECO:0000256" key="5">
    <source>
        <dbReference type="ARBA" id="ARBA00022676"/>
    </source>
</evidence>